<reference evidence="2" key="1">
    <citation type="journal article" date="2010" name="Nat. Biotechnol.">
        <title>Draft genome sequence of the oilseed species Ricinus communis.</title>
        <authorList>
            <person name="Chan A.P."/>
            <person name="Crabtree J."/>
            <person name="Zhao Q."/>
            <person name="Lorenzi H."/>
            <person name="Orvis J."/>
            <person name="Puiu D."/>
            <person name="Melake-Berhan A."/>
            <person name="Jones K.M."/>
            <person name="Redman J."/>
            <person name="Chen G."/>
            <person name="Cahoon E.B."/>
            <person name="Gedil M."/>
            <person name="Stanke M."/>
            <person name="Haas B.J."/>
            <person name="Wortman J.R."/>
            <person name="Fraser-Liggett C.M."/>
            <person name="Ravel J."/>
            <person name="Rabinowicz P.D."/>
        </authorList>
    </citation>
    <scope>NUCLEOTIDE SEQUENCE [LARGE SCALE GENOMIC DNA]</scope>
    <source>
        <strain evidence="2">cv. Hale</strain>
    </source>
</reference>
<dbReference type="Proteomes" id="UP000008311">
    <property type="component" value="Unassembled WGS sequence"/>
</dbReference>
<dbReference type="EMBL" id="EQ973996">
    <property type="protein sequence ID" value="EEF36052.1"/>
    <property type="molecule type" value="Genomic_DNA"/>
</dbReference>
<gene>
    <name evidence="1" type="ORF">RCOM_1004590</name>
</gene>
<accession>B9SK14</accession>
<dbReference type="AlphaFoldDB" id="B9SK14"/>
<evidence type="ECO:0000313" key="1">
    <source>
        <dbReference type="EMBL" id="EEF36052.1"/>
    </source>
</evidence>
<sequence>MPFQLLHLGTVVTLGRLVDVELEEARAASYFEGAGSLEVSYIDFFASLLLRWGGCITSMMALIDLDFLPPYNPVGTTHVRTLLGSLLVGGPAVPDRERITGAHPGLARGLPVVFPYFLANYGSICWCPLSKLPIGMPKPLCTTLEAHHQQVLVLCLREFILSSREDRTKLARESQLASLRYLQDVSLDLPFLGFHLKSSDGLILAPLEVPPLHEVSSFFDMGVS</sequence>
<name>B9SK14_RICCO</name>
<keyword evidence="2" id="KW-1185">Reference proteome</keyword>
<organism evidence="1 2">
    <name type="scientific">Ricinus communis</name>
    <name type="common">Castor bean</name>
    <dbReference type="NCBI Taxonomy" id="3988"/>
    <lineage>
        <taxon>Eukaryota</taxon>
        <taxon>Viridiplantae</taxon>
        <taxon>Streptophyta</taxon>
        <taxon>Embryophyta</taxon>
        <taxon>Tracheophyta</taxon>
        <taxon>Spermatophyta</taxon>
        <taxon>Magnoliopsida</taxon>
        <taxon>eudicotyledons</taxon>
        <taxon>Gunneridae</taxon>
        <taxon>Pentapetalae</taxon>
        <taxon>rosids</taxon>
        <taxon>fabids</taxon>
        <taxon>Malpighiales</taxon>
        <taxon>Euphorbiaceae</taxon>
        <taxon>Acalyphoideae</taxon>
        <taxon>Acalypheae</taxon>
        <taxon>Ricinus</taxon>
    </lineage>
</organism>
<dbReference type="InParanoid" id="B9SK14"/>
<evidence type="ECO:0000313" key="2">
    <source>
        <dbReference type="Proteomes" id="UP000008311"/>
    </source>
</evidence>
<protein>
    <submittedName>
        <fullName evidence="1">Uncharacterized protein</fullName>
    </submittedName>
</protein>
<proteinExistence type="predicted"/>